<feature type="region of interest" description="Disordered" evidence="1">
    <location>
        <begin position="1"/>
        <end position="23"/>
    </location>
</feature>
<dbReference type="Proteomes" id="UP001066276">
    <property type="component" value="Chromosome 5"/>
</dbReference>
<accession>A0AAV7RNX9</accession>
<feature type="region of interest" description="Disordered" evidence="1">
    <location>
        <begin position="75"/>
        <end position="293"/>
    </location>
</feature>
<proteinExistence type="predicted"/>
<name>A0AAV7RNX9_PLEWA</name>
<feature type="compositionally biased region" description="Polar residues" evidence="1">
    <location>
        <begin position="81"/>
        <end position="90"/>
    </location>
</feature>
<feature type="compositionally biased region" description="Polar residues" evidence="1">
    <location>
        <begin position="1"/>
        <end position="13"/>
    </location>
</feature>
<dbReference type="AlphaFoldDB" id="A0AAV7RNX9"/>
<keyword evidence="3" id="KW-1185">Reference proteome</keyword>
<gene>
    <name evidence="2" type="ORF">NDU88_006087</name>
</gene>
<feature type="compositionally biased region" description="Pro residues" evidence="1">
    <location>
        <begin position="207"/>
        <end position="224"/>
    </location>
</feature>
<evidence type="ECO:0000256" key="1">
    <source>
        <dbReference type="SAM" id="MobiDB-lite"/>
    </source>
</evidence>
<feature type="compositionally biased region" description="Low complexity" evidence="1">
    <location>
        <begin position="249"/>
        <end position="261"/>
    </location>
</feature>
<sequence length="293" mass="31388">MRSEISRINQSPPVSGVPRPTHLVQPSFTCHHTDCTGIPQPDSRNLELRSSSTYTVWQQPRLQCICSQLGDTESPACEVQPQATGSTSVCASGPSGIASPKQQGHAHLPCSRARLQGQGELHSTPWPKRHARVAPSSSRHARTRPAPVCDPGGPALDPEQALLPSRLRSAPTAKRAPREQARSPPRITAAGLKPSRPGQQDPTGETPWPPAHLGPPAASPASPPRPKRVSQASRPTSLLRAYSPPPVASGSRRGGSQSLQSHQDPLLPNPGYRRPLPRINSEIRPPTQQSLTQ</sequence>
<reference evidence="2" key="1">
    <citation type="journal article" date="2022" name="bioRxiv">
        <title>Sequencing and chromosome-scale assembly of the giantPleurodeles waltlgenome.</title>
        <authorList>
            <person name="Brown T."/>
            <person name="Elewa A."/>
            <person name="Iarovenko S."/>
            <person name="Subramanian E."/>
            <person name="Araus A.J."/>
            <person name="Petzold A."/>
            <person name="Susuki M."/>
            <person name="Suzuki K.-i.T."/>
            <person name="Hayashi T."/>
            <person name="Toyoda A."/>
            <person name="Oliveira C."/>
            <person name="Osipova E."/>
            <person name="Leigh N.D."/>
            <person name="Simon A."/>
            <person name="Yun M.H."/>
        </authorList>
    </citation>
    <scope>NUCLEOTIDE SEQUENCE</scope>
    <source>
        <strain evidence="2">20211129_DDA</strain>
        <tissue evidence="2">Liver</tissue>
    </source>
</reference>
<dbReference type="EMBL" id="JANPWB010000009">
    <property type="protein sequence ID" value="KAJ1153326.1"/>
    <property type="molecule type" value="Genomic_DNA"/>
</dbReference>
<evidence type="ECO:0000313" key="2">
    <source>
        <dbReference type="EMBL" id="KAJ1153326.1"/>
    </source>
</evidence>
<protein>
    <submittedName>
        <fullName evidence="2">Uncharacterized protein</fullName>
    </submittedName>
</protein>
<organism evidence="2 3">
    <name type="scientific">Pleurodeles waltl</name>
    <name type="common">Iberian ribbed newt</name>
    <dbReference type="NCBI Taxonomy" id="8319"/>
    <lineage>
        <taxon>Eukaryota</taxon>
        <taxon>Metazoa</taxon>
        <taxon>Chordata</taxon>
        <taxon>Craniata</taxon>
        <taxon>Vertebrata</taxon>
        <taxon>Euteleostomi</taxon>
        <taxon>Amphibia</taxon>
        <taxon>Batrachia</taxon>
        <taxon>Caudata</taxon>
        <taxon>Salamandroidea</taxon>
        <taxon>Salamandridae</taxon>
        <taxon>Pleurodelinae</taxon>
        <taxon>Pleurodeles</taxon>
    </lineage>
</organism>
<comment type="caution">
    <text evidence="2">The sequence shown here is derived from an EMBL/GenBank/DDBJ whole genome shotgun (WGS) entry which is preliminary data.</text>
</comment>
<evidence type="ECO:0000313" key="3">
    <source>
        <dbReference type="Proteomes" id="UP001066276"/>
    </source>
</evidence>